<dbReference type="EMBL" id="CP001322">
    <property type="protein sequence ID" value="ACL03864.1"/>
    <property type="molecule type" value="Genomic_DNA"/>
</dbReference>
<evidence type="ECO:0000256" key="1">
    <source>
        <dbReference type="SAM" id="SignalP"/>
    </source>
</evidence>
<accession>B8FF47</accession>
<evidence type="ECO:0000259" key="2">
    <source>
        <dbReference type="Pfam" id="PF19657"/>
    </source>
</evidence>
<feature type="chain" id="PRO_5002869277" description="DUF6160 domain-containing protein" evidence="1">
    <location>
        <begin position="21"/>
        <end position="155"/>
    </location>
</feature>
<protein>
    <recommendedName>
        <fullName evidence="2">DUF6160 domain-containing protein</fullName>
    </recommendedName>
</protein>
<keyword evidence="4" id="KW-1185">Reference proteome</keyword>
<sequence length="155" mass="15533">MKKLVILAAILMLVPGMALADMGLLNESSLNDVTGQVGITINQTLEATIGSVEWEDFGGDGGTTSNTGALELNDITIDNGASGPISLTGLTIDANTSATNVSSLVIGLPAMTGTITVGNIYITDGTTAGTAADSIGSLTITDLDMSGSTVTIMAH</sequence>
<dbReference type="InterPro" id="IPR046158">
    <property type="entry name" value="DUF6160"/>
</dbReference>
<name>B8FF47_DESAL</name>
<keyword evidence="1" id="KW-0732">Signal</keyword>
<dbReference type="Pfam" id="PF19657">
    <property type="entry name" value="DUF6160"/>
    <property type="match status" value="1"/>
</dbReference>
<dbReference type="Proteomes" id="UP000000739">
    <property type="component" value="Chromosome"/>
</dbReference>
<proteinExistence type="predicted"/>
<evidence type="ECO:0000313" key="4">
    <source>
        <dbReference type="Proteomes" id="UP000000739"/>
    </source>
</evidence>
<gene>
    <name evidence="3" type="ordered locus">Dalk_2171</name>
</gene>
<organism evidence="3 4">
    <name type="scientific">Desulfatibacillum aliphaticivorans</name>
    <dbReference type="NCBI Taxonomy" id="218208"/>
    <lineage>
        <taxon>Bacteria</taxon>
        <taxon>Pseudomonadati</taxon>
        <taxon>Thermodesulfobacteriota</taxon>
        <taxon>Desulfobacteria</taxon>
        <taxon>Desulfobacterales</taxon>
        <taxon>Desulfatibacillaceae</taxon>
        <taxon>Desulfatibacillum</taxon>
    </lineage>
</organism>
<evidence type="ECO:0000313" key="3">
    <source>
        <dbReference type="EMBL" id="ACL03864.1"/>
    </source>
</evidence>
<reference evidence="3 4" key="1">
    <citation type="journal article" date="2012" name="Environ. Microbiol.">
        <title>The genome sequence of Desulfatibacillum alkenivorans AK-01: a blueprint for anaerobic alkane oxidation.</title>
        <authorList>
            <person name="Callaghan A.V."/>
            <person name="Morris B.E."/>
            <person name="Pereira I.A."/>
            <person name="McInerney M.J."/>
            <person name="Austin R.N."/>
            <person name="Groves J.T."/>
            <person name="Kukor J.J."/>
            <person name="Suflita J.M."/>
            <person name="Young L.Y."/>
            <person name="Zylstra G.J."/>
            <person name="Wawrik B."/>
        </authorList>
    </citation>
    <scope>NUCLEOTIDE SEQUENCE [LARGE SCALE GENOMIC DNA]</scope>
    <source>
        <strain evidence="3 4">AK-01</strain>
    </source>
</reference>
<dbReference type="RefSeq" id="WP_015946939.1">
    <property type="nucleotide sequence ID" value="NC_011768.1"/>
</dbReference>
<dbReference type="AlphaFoldDB" id="B8FF47"/>
<feature type="signal peptide" evidence="1">
    <location>
        <begin position="1"/>
        <end position="20"/>
    </location>
</feature>
<dbReference type="KEGG" id="dal:Dalk_2171"/>
<feature type="domain" description="DUF6160" evidence="2">
    <location>
        <begin position="2"/>
        <end position="82"/>
    </location>
</feature>
<dbReference type="HOGENOM" id="CLU_1785208_0_0_7"/>